<name>M2PFW2_CERS8</name>
<dbReference type="Proteomes" id="UP000016930">
    <property type="component" value="Unassembled WGS sequence"/>
</dbReference>
<evidence type="ECO:0008006" key="3">
    <source>
        <dbReference type="Google" id="ProtNLM"/>
    </source>
</evidence>
<sequence length="506" mass="57409">MTFAQRRTALVAVVLFLLAATFWLLLHMSSPDLANERYSFSGIVDHWQQGSNLTSGGCSNAALALASSQELLLDHPLRRKNIAVASQFGYHFDVYMALVWSLETVLRRHGSGSDVRIRIFAQPFYYGFRDIVAKLDLFRGTYHPHEQFMEAITGETGDGAIDLIVIGTCEVDLPNWHSDLLAAWDARDQDHKFKVACIVHNVPDRRWQVHISDWAQRDSLRLIAISEHVQRTFQLENDQHAESSDPAVYSAGYQHIQVDTHPPVLDIPDLPDKPLNRTLSKAVIQGTFQSLRRDYTGFFSDMITSLHEDPAAWGYQPLDGRESFLPDPRSSDPAFQLYLVGSGWIDIPPELTYMVNIYRDLDYSEFYSVVADMDVVVPAFSEFTYYTMQASSTVAMAVELDVPILATARFRQAHSYTDDDRAIVTRPAAMREVAALKALRTRDAESFLRSDPSGRGRTLGDIPPLRDAVQHMVDEGFVRKKDEVRAYKEGVWRRNREFAARLLTDM</sequence>
<proteinExistence type="predicted"/>
<protein>
    <recommendedName>
        <fullName evidence="3">Glycosyltransferase family 1 protein</fullName>
    </recommendedName>
</protein>
<accession>M2PFW2</accession>
<dbReference type="EMBL" id="KB445802">
    <property type="protein sequence ID" value="EMD34839.1"/>
    <property type="molecule type" value="Genomic_DNA"/>
</dbReference>
<evidence type="ECO:0000313" key="1">
    <source>
        <dbReference type="EMBL" id="EMD34839.1"/>
    </source>
</evidence>
<dbReference type="HOGENOM" id="CLU_045279_0_0_1"/>
<evidence type="ECO:0000313" key="2">
    <source>
        <dbReference type="Proteomes" id="UP000016930"/>
    </source>
</evidence>
<reference evidence="1 2" key="1">
    <citation type="journal article" date="2012" name="Proc. Natl. Acad. Sci. U.S.A.">
        <title>Comparative genomics of Ceriporiopsis subvermispora and Phanerochaete chrysosporium provide insight into selective ligninolysis.</title>
        <authorList>
            <person name="Fernandez-Fueyo E."/>
            <person name="Ruiz-Duenas F.J."/>
            <person name="Ferreira P."/>
            <person name="Floudas D."/>
            <person name="Hibbett D.S."/>
            <person name="Canessa P."/>
            <person name="Larrondo L.F."/>
            <person name="James T.Y."/>
            <person name="Seelenfreund D."/>
            <person name="Lobos S."/>
            <person name="Polanco R."/>
            <person name="Tello M."/>
            <person name="Honda Y."/>
            <person name="Watanabe T."/>
            <person name="Watanabe T."/>
            <person name="Ryu J.S."/>
            <person name="Kubicek C.P."/>
            <person name="Schmoll M."/>
            <person name="Gaskell J."/>
            <person name="Hammel K.E."/>
            <person name="St John F.J."/>
            <person name="Vanden Wymelenberg A."/>
            <person name="Sabat G."/>
            <person name="Splinter BonDurant S."/>
            <person name="Syed K."/>
            <person name="Yadav J.S."/>
            <person name="Doddapaneni H."/>
            <person name="Subramanian V."/>
            <person name="Lavin J.L."/>
            <person name="Oguiza J.A."/>
            <person name="Perez G."/>
            <person name="Pisabarro A.G."/>
            <person name="Ramirez L."/>
            <person name="Santoyo F."/>
            <person name="Master E."/>
            <person name="Coutinho P.M."/>
            <person name="Henrissat B."/>
            <person name="Lombard V."/>
            <person name="Magnuson J.K."/>
            <person name="Kuees U."/>
            <person name="Hori C."/>
            <person name="Igarashi K."/>
            <person name="Samejima M."/>
            <person name="Held B.W."/>
            <person name="Barry K.W."/>
            <person name="LaButti K.M."/>
            <person name="Lapidus A."/>
            <person name="Lindquist E.A."/>
            <person name="Lucas S.M."/>
            <person name="Riley R."/>
            <person name="Salamov A.A."/>
            <person name="Hoffmeister D."/>
            <person name="Schwenk D."/>
            <person name="Hadar Y."/>
            <person name="Yarden O."/>
            <person name="de Vries R.P."/>
            <person name="Wiebenga A."/>
            <person name="Stenlid J."/>
            <person name="Eastwood D."/>
            <person name="Grigoriev I.V."/>
            <person name="Berka R.M."/>
            <person name="Blanchette R.A."/>
            <person name="Kersten P."/>
            <person name="Martinez A.T."/>
            <person name="Vicuna R."/>
            <person name="Cullen D."/>
        </authorList>
    </citation>
    <scope>NUCLEOTIDE SEQUENCE [LARGE SCALE GENOMIC DNA]</scope>
    <source>
        <strain evidence="1 2">B</strain>
    </source>
</reference>
<organism evidence="1 2">
    <name type="scientific">Ceriporiopsis subvermispora (strain B)</name>
    <name type="common">White-rot fungus</name>
    <name type="synonym">Gelatoporia subvermispora</name>
    <dbReference type="NCBI Taxonomy" id="914234"/>
    <lineage>
        <taxon>Eukaryota</taxon>
        <taxon>Fungi</taxon>
        <taxon>Dikarya</taxon>
        <taxon>Basidiomycota</taxon>
        <taxon>Agaricomycotina</taxon>
        <taxon>Agaricomycetes</taxon>
        <taxon>Polyporales</taxon>
        <taxon>Gelatoporiaceae</taxon>
        <taxon>Gelatoporia</taxon>
    </lineage>
</organism>
<dbReference type="AlphaFoldDB" id="M2PFW2"/>
<keyword evidence="2" id="KW-1185">Reference proteome</keyword>
<dbReference type="OrthoDB" id="549336at2759"/>
<gene>
    <name evidence="1" type="ORF">CERSUDRAFT_117047</name>
</gene>